<evidence type="ECO:0000313" key="2">
    <source>
        <dbReference type="Proteomes" id="UP001501710"/>
    </source>
</evidence>
<comment type="caution">
    <text evidence="1">The sequence shown here is derived from an EMBL/GenBank/DDBJ whole genome shotgun (WGS) entry which is preliminary data.</text>
</comment>
<proteinExistence type="predicted"/>
<dbReference type="Proteomes" id="UP001501710">
    <property type="component" value="Unassembled WGS sequence"/>
</dbReference>
<name>A0ABP8BTX9_9ACTN</name>
<reference evidence="2" key="1">
    <citation type="journal article" date="2019" name="Int. J. Syst. Evol. Microbiol.">
        <title>The Global Catalogue of Microorganisms (GCM) 10K type strain sequencing project: providing services to taxonomists for standard genome sequencing and annotation.</title>
        <authorList>
            <consortium name="The Broad Institute Genomics Platform"/>
            <consortium name="The Broad Institute Genome Sequencing Center for Infectious Disease"/>
            <person name="Wu L."/>
            <person name="Ma J."/>
        </authorList>
    </citation>
    <scope>NUCLEOTIDE SEQUENCE [LARGE SCALE GENOMIC DNA]</scope>
    <source>
        <strain evidence="2">JCM 17440</strain>
    </source>
</reference>
<keyword evidence="2" id="KW-1185">Reference proteome</keyword>
<sequence length="59" mass="6673">MEAFEILGLAADIIERNGWTSGGRRVCVVACFAWARGPVHRRILFVIRAYFPRPTLAIK</sequence>
<accession>A0ABP8BTX9</accession>
<protein>
    <submittedName>
        <fullName evidence="1">Uncharacterized protein</fullName>
    </submittedName>
</protein>
<evidence type="ECO:0000313" key="1">
    <source>
        <dbReference type="EMBL" id="GAA4226061.1"/>
    </source>
</evidence>
<dbReference type="EMBL" id="BAABAS010000004">
    <property type="protein sequence ID" value="GAA4226061.1"/>
    <property type="molecule type" value="Genomic_DNA"/>
</dbReference>
<gene>
    <name evidence="1" type="ORF">GCM10022254_09740</name>
</gene>
<organism evidence="1 2">
    <name type="scientific">Actinomadura meridiana</name>
    <dbReference type="NCBI Taxonomy" id="559626"/>
    <lineage>
        <taxon>Bacteria</taxon>
        <taxon>Bacillati</taxon>
        <taxon>Actinomycetota</taxon>
        <taxon>Actinomycetes</taxon>
        <taxon>Streptosporangiales</taxon>
        <taxon>Thermomonosporaceae</taxon>
        <taxon>Actinomadura</taxon>
    </lineage>
</organism>